<dbReference type="Pfam" id="PF08669">
    <property type="entry name" value="GCV_T_C"/>
    <property type="match status" value="1"/>
</dbReference>
<feature type="domain" description="Aminomethyltransferase C-terminal" evidence="3">
    <location>
        <begin position="309"/>
        <end position="388"/>
    </location>
</feature>
<dbReference type="SUPFAM" id="SSF103025">
    <property type="entry name" value="Folate-binding domain"/>
    <property type="match status" value="1"/>
</dbReference>
<evidence type="ECO:0000259" key="2">
    <source>
        <dbReference type="Pfam" id="PF01571"/>
    </source>
</evidence>
<protein>
    <submittedName>
        <fullName evidence="4">Glycine cleavage T protein (Aminomethyl transferase)</fullName>
    </submittedName>
</protein>
<feature type="domain" description="GCVT N-terminal" evidence="2">
    <location>
        <begin position="26"/>
        <end position="271"/>
    </location>
</feature>
<dbReference type="PANTHER" id="PTHR43757:SF2">
    <property type="entry name" value="AMINOMETHYLTRANSFERASE, MITOCHONDRIAL"/>
    <property type="match status" value="1"/>
</dbReference>
<reference evidence="5" key="1">
    <citation type="submission" date="2018-02" db="EMBL/GenBank/DDBJ databases">
        <authorList>
            <person name="Hausmann B."/>
        </authorList>
    </citation>
    <scope>NUCLEOTIDE SEQUENCE [LARGE SCALE GENOMIC DNA]</scope>
    <source>
        <strain evidence="5">Peat soil MAG SbA1</strain>
    </source>
</reference>
<dbReference type="InterPro" id="IPR027266">
    <property type="entry name" value="TrmE/GcvT-like"/>
</dbReference>
<evidence type="ECO:0000259" key="3">
    <source>
        <dbReference type="Pfam" id="PF08669"/>
    </source>
</evidence>
<dbReference type="InterPro" id="IPR006222">
    <property type="entry name" value="GCVT_N"/>
</dbReference>
<dbReference type="Pfam" id="PF01571">
    <property type="entry name" value="GCV_T"/>
    <property type="match status" value="1"/>
</dbReference>
<name>A0A2U3K402_9BACT</name>
<dbReference type="AlphaFoldDB" id="A0A2U3K402"/>
<dbReference type="InterPro" id="IPR028896">
    <property type="entry name" value="GcvT/YgfZ/DmdA"/>
</dbReference>
<dbReference type="InterPro" id="IPR013977">
    <property type="entry name" value="GcvT_C"/>
</dbReference>
<dbReference type="Proteomes" id="UP000238701">
    <property type="component" value="Unassembled WGS sequence"/>
</dbReference>
<proteinExistence type="predicted"/>
<accession>A0A2U3K402</accession>
<dbReference type="GO" id="GO:0016740">
    <property type="term" value="F:transferase activity"/>
    <property type="evidence" value="ECO:0007669"/>
    <property type="project" value="UniProtKB-KW"/>
</dbReference>
<dbReference type="InterPro" id="IPR029043">
    <property type="entry name" value="GcvT/YgfZ_C"/>
</dbReference>
<dbReference type="OrthoDB" id="9774591at2"/>
<evidence type="ECO:0000313" key="5">
    <source>
        <dbReference type="Proteomes" id="UP000238701"/>
    </source>
</evidence>
<sequence length="398" mass="44646">MPIGTAFHERTLPLCHSLNYREWSGYYTVSVYEVHHEHEYNAIRNAAALIDISPLYKYLVTGKDATKLVNRVITRDINKVKVGQVIYCCWCDEEGKVIDDGTISRLEEKVYRWTAADPSLRWFRQNGLNLDVQVEDISEKVAALALQGPTSARLLKAVTEADIANLKYFRVTRGKIAGVPVDISRTGYTGDLGYEIWMPWNDAVRVWDELAEKGRQFDLHAAGMLALDVARVEAGLLLIEVDYTSSKKALIPPQKYSPYELGFGRMVHLEKENFIGKRALERDAKNGVARQLTGLEVEWTDVERLYERFGLTPAAPAQASRVAVPVYAGEKQVGKATTTTWSPVLKKMIALASLETGYAKLGTQLQMEITIEAIRLKTNAEVVTLPFFNPPRKTAVPV</sequence>
<keyword evidence="4" id="KW-0808">Transferase</keyword>
<dbReference type="EMBL" id="OMOD01000029">
    <property type="protein sequence ID" value="SPF34339.1"/>
    <property type="molecule type" value="Genomic_DNA"/>
</dbReference>
<organism evidence="4 5">
    <name type="scientific">Candidatus Sulfotelmatobacter kueseliae</name>
    <dbReference type="NCBI Taxonomy" id="2042962"/>
    <lineage>
        <taxon>Bacteria</taxon>
        <taxon>Pseudomonadati</taxon>
        <taxon>Acidobacteriota</taxon>
        <taxon>Terriglobia</taxon>
        <taxon>Terriglobales</taxon>
        <taxon>Candidatus Korobacteraceae</taxon>
        <taxon>Candidatus Sulfotelmatobacter</taxon>
    </lineage>
</organism>
<dbReference type="SUPFAM" id="SSF101790">
    <property type="entry name" value="Aminomethyltransferase beta-barrel domain"/>
    <property type="match status" value="1"/>
</dbReference>
<gene>
    <name evidence="4" type="ORF">SBA1_1240010</name>
</gene>
<evidence type="ECO:0000256" key="1">
    <source>
        <dbReference type="PIRSR" id="PIRSR006487-1"/>
    </source>
</evidence>
<dbReference type="Gene3D" id="3.30.1360.120">
    <property type="entry name" value="Probable tRNA modification gtpase trme, domain 1"/>
    <property type="match status" value="1"/>
</dbReference>
<dbReference type="PIRSF" id="PIRSF006487">
    <property type="entry name" value="GcvT"/>
    <property type="match status" value="1"/>
</dbReference>
<evidence type="ECO:0000313" key="4">
    <source>
        <dbReference type="EMBL" id="SPF34339.1"/>
    </source>
</evidence>
<feature type="binding site" evidence="1">
    <location>
        <position position="195"/>
    </location>
    <ligand>
        <name>substrate</name>
    </ligand>
</feature>
<dbReference type="PANTHER" id="PTHR43757">
    <property type="entry name" value="AMINOMETHYLTRANSFERASE"/>
    <property type="match status" value="1"/>
</dbReference>